<dbReference type="InterPro" id="IPR011860">
    <property type="entry name" value="Rib-5-P_Isoase_Actino"/>
</dbReference>
<comment type="similarity">
    <text evidence="3">Belongs to the LacAB/RpiB family.</text>
</comment>
<name>A0A3N2CW42_9ACTN</name>
<sequence>MRVHLGSDHAGLELKDHLVGWLREQGHEPVDHGPFVHDAQDDYPVFCLRAAQGVVADPGSLGVVVGGSGNGEQIAANKVDGVRCALAWSEETAALGRQHNDANVVSVGGRMHSLEDMTRFVEVFLGTDFSGEERHSRRIGMLSAYETTGELPPLPESAVGLGPDA</sequence>
<comment type="caution">
    <text evidence="10">The sequence shown here is derived from an EMBL/GenBank/DDBJ whole genome shotgun (WGS) entry which is preliminary data.</text>
</comment>
<dbReference type="SUPFAM" id="SSF89623">
    <property type="entry name" value="Ribose/Galactose isomerase RpiB/AlsB"/>
    <property type="match status" value="1"/>
</dbReference>
<evidence type="ECO:0000256" key="4">
    <source>
        <dbReference type="ARBA" id="ARBA00011738"/>
    </source>
</evidence>
<dbReference type="GO" id="GO:0009052">
    <property type="term" value="P:pentose-phosphate shunt, non-oxidative branch"/>
    <property type="evidence" value="ECO:0007669"/>
    <property type="project" value="TreeGrafter"/>
</dbReference>
<evidence type="ECO:0000256" key="9">
    <source>
        <dbReference type="PIRSR" id="PIRSR005384-2"/>
    </source>
</evidence>
<evidence type="ECO:0000256" key="5">
    <source>
        <dbReference type="ARBA" id="ARBA00011959"/>
    </source>
</evidence>
<dbReference type="NCBIfam" id="TIGR00689">
    <property type="entry name" value="rpiB_lacA_lacB"/>
    <property type="match status" value="1"/>
</dbReference>
<dbReference type="OrthoDB" id="1778624at2"/>
<dbReference type="GO" id="GO:0019316">
    <property type="term" value="P:D-allose catabolic process"/>
    <property type="evidence" value="ECO:0007669"/>
    <property type="project" value="TreeGrafter"/>
</dbReference>
<dbReference type="InterPro" id="IPR003500">
    <property type="entry name" value="RpiB_LacA_LacB"/>
</dbReference>
<protein>
    <recommendedName>
        <fullName evidence="6">Ribose-5-phosphate isomerase B</fullName>
        <ecNumber evidence="5">5.3.1.6</ecNumber>
    </recommendedName>
    <alternativeName>
        <fullName evidence="8">Phosphoriboisomerase B</fullName>
    </alternativeName>
</protein>
<dbReference type="NCBIfam" id="NF004051">
    <property type="entry name" value="PRK05571.1"/>
    <property type="match status" value="1"/>
</dbReference>
<dbReference type="PANTHER" id="PTHR30345">
    <property type="entry name" value="RIBOSE-5-PHOSPHATE ISOMERASE B"/>
    <property type="match status" value="1"/>
</dbReference>
<accession>A0A3N2CW42</accession>
<gene>
    <name evidence="10" type="ORF">EDD33_2549</name>
</gene>
<keyword evidence="7 10" id="KW-0413">Isomerase</keyword>
<feature type="binding site" evidence="9">
    <location>
        <begin position="67"/>
        <end position="71"/>
    </location>
    <ligand>
        <name>D-ribulose 5-phosphate</name>
        <dbReference type="ChEBI" id="CHEBI:58121"/>
    </ligand>
</feature>
<comment type="pathway">
    <text evidence="2">Carbohydrate degradation; pentose phosphate pathway; D-ribose 5-phosphate from D-ribulose 5-phosphate (non-oxidative stage): step 1/1.</text>
</comment>
<feature type="binding site" evidence="9">
    <location>
        <begin position="8"/>
        <end position="9"/>
    </location>
    <ligand>
        <name>D-ribulose 5-phosphate</name>
        <dbReference type="ChEBI" id="CHEBI:58121"/>
    </ligand>
</feature>
<evidence type="ECO:0000256" key="3">
    <source>
        <dbReference type="ARBA" id="ARBA00008754"/>
    </source>
</evidence>
<dbReference type="RefSeq" id="WP_123391267.1">
    <property type="nucleotide sequence ID" value="NZ_RKHO01000001.1"/>
</dbReference>
<dbReference type="PIRSF" id="PIRSF005384">
    <property type="entry name" value="RpiB_LacA_B"/>
    <property type="match status" value="1"/>
</dbReference>
<dbReference type="Proteomes" id="UP000281738">
    <property type="component" value="Unassembled WGS sequence"/>
</dbReference>
<feature type="binding site" evidence="9">
    <location>
        <position position="134"/>
    </location>
    <ligand>
        <name>D-ribulose 5-phosphate</name>
        <dbReference type="ChEBI" id="CHEBI:58121"/>
    </ligand>
</feature>
<evidence type="ECO:0000256" key="1">
    <source>
        <dbReference type="ARBA" id="ARBA00001713"/>
    </source>
</evidence>
<dbReference type="NCBIfam" id="TIGR02133">
    <property type="entry name" value="RPI_actino"/>
    <property type="match status" value="1"/>
</dbReference>
<dbReference type="PANTHER" id="PTHR30345:SF0">
    <property type="entry name" value="DNA DAMAGE-REPAIR_TOLERATION PROTEIN DRT102"/>
    <property type="match status" value="1"/>
</dbReference>
<dbReference type="GO" id="GO:0004751">
    <property type="term" value="F:ribose-5-phosphate isomerase activity"/>
    <property type="evidence" value="ECO:0007669"/>
    <property type="project" value="UniProtKB-EC"/>
</dbReference>
<feature type="binding site" evidence="9">
    <location>
        <position position="110"/>
    </location>
    <ligand>
        <name>D-ribulose 5-phosphate</name>
        <dbReference type="ChEBI" id="CHEBI:58121"/>
    </ligand>
</feature>
<evidence type="ECO:0000256" key="8">
    <source>
        <dbReference type="ARBA" id="ARBA00032117"/>
    </source>
</evidence>
<feature type="binding site" evidence="9">
    <location>
        <position position="100"/>
    </location>
    <ligand>
        <name>D-ribulose 5-phosphate</name>
        <dbReference type="ChEBI" id="CHEBI:58121"/>
    </ligand>
</feature>
<proteinExistence type="inferred from homology"/>
<dbReference type="InterPro" id="IPR036569">
    <property type="entry name" value="RpiB_LacA_LacB_sf"/>
</dbReference>
<comment type="subunit">
    <text evidence="4">Homodimer.</text>
</comment>
<dbReference type="Pfam" id="PF02502">
    <property type="entry name" value="LacAB_rpiB"/>
    <property type="match status" value="1"/>
</dbReference>
<evidence type="ECO:0000256" key="6">
    <source>
        <dbReference type="ARBA" id="ARBA00014007"/>
    </source>
</evidence>
<comment type="catalytic activity">
    <reaction evidence="1">
        <text>aldehydo-D-ribose 5-phosphate = D-ribulose 5-phosphate</text>
        <dbReference type="Rhea" id="RHEA:14657"/>
        <dbReference type="ChEBI" id="CHEBI:58121"/>
        <dbReference type="ChEBI" id="CHEBI:58273"/>
        <dbReference type="EC" id="5.3.1.6"/>
    </reaction>
</comment>
<reference evidence="10 11" key="1">
    <citation type="submission" date="2018-11" db="EMBL/GenBank/DDBJ databases">
        <title>Sequencing the genomes of 1000 actinobacteria strains.</title>
        <authorList>
            <person name="Klenk H.-P."/>
        </authorList>
    </citation>
    <scope>NUCLEOTIDE SEQUENCE [LARGE SCALE GENOMIC DNA]</scope>
    <source>
        <strain evidence="10 11">DSM 12652</strain>
    </source>
</reference>
<dbReference type="EC" id="5.3.1.6" evidence="5"/>
<evidence type="ECO:0000313" key="11">
    <source>
        <dbReference type="Proteomes" id="UP000281738"/>
    </source>
</evidence>
<feature type="binding site" evidence="9">
    <location>
        <position position="138"/>
    </location>
    <ligand>
        <name>D-ribulose 5-phosphate</name>
        <dbReference type="ChEBI" id="CHEBI:58121"/>
    </ligand>
</feature>
<dbReference type="EMBL" id="RKHO01000001">
    <property type="protein sequence ID" value="ROR91676.1"/>
    <property type="molecule type" value="Genomic_DNA"/>
</dbReference>
<evidence type="ECO:0000256" key="2">
    <source>
        <dbReference type="ARBA" id="ARBA00004988"/>
    </source>
</evidence>
<evidence type="ECO:0000256" key="7">
    <source>
        <dbReference type="ARBA" id="ARBA00023235"/>
    </source>
</evidence>
<evidence type="ECO:0000313" key="10">
    <source>
        <dbReference type="EMBL" id="ROR91676.1"/>
    </source>
</evidence>
<keyword evidence="11" id="KW-1185">Reference proteome</keyword>
<organism evidence="10 11">
    <name type="scientific">Nocardioides aurantiacus</name>
    <dbReference type="NCBI Taxonomy" id="86796"/>
    <lineage>
        <taxon>Bacteria</taxon>
        <taxon>Bacillati</taxon>
        <taxon>Actinomycetota</taxon>
        <taxon>Actinomycetes</taxon>
        <taxon>Propionibacteriales</taxon>
        <taxon>Nocardioidaceae</taxon>
        <taxon>Nocardioides</taxon>
    </lineage>
</organism>
<dbReference type="Gene3D" id="3.40.1400.10">
    <property type="entry name" value="Sugar-phosphate isomerase, RpiB/LacA/LacB"/>
    <property type="match status" value="1"/>
</dbReference>
<dbReference type="AlphaFoldDB" id="A0A3N2CW42"/>